<sequence>YEDTDDDKEPEEKPSSDEETLHALLTSSTIQYLDENVNEHYERVIE</sequence>
<evidence type="ECO:0000256" key="1">
    <source>
        <dbReference type="SAM" id="MobiDB-lite"/>
    </source>
</evidence>
<dbReference type="EMBL" id="BGPR01052073">
    <property type="protein sequence ID" value="GBO28951.1"/>
    <property type="molecule type" value="Genomic_DNA"/>
</dbReference>
<feature type="region of interest" description="Disordered" evidence="1">
    <location>
        <begin position="1"/>
        <end position="23"/>
    </location>
</feature>
<evidence type="ECO:0000313" key="2">
    <source>
        <dbReference type="EMBL" id="GBO28948.1"/>
    </source>
</evidence>
<evidence type="ECO:0000313" key="3">
    <source>
        <dbReference type="EMBL" id="GBO28951.1"/>
    </source>
</evidence>
<protein>
    <submittedName>
        <fullName evidence="3">Uncharacterized protein</fullName>
    </submittedName>
</protein>
<dbReference type="AlphaFoldDB" id="A0A4Y2VW98"/>
<feature type="compositionally biased region" description="Basic and acidic residues" evidence="1">
    <location>
        <begin position="10"/>
        <end position="21"/>
    </location>
</feature>
<gene>
    <name evidence="2" type="ORF">AVEN_190194_1</name>
    <name evidence="3" type="ORF">AVEN_31089_1</name>
</gene>
<name>A0A4Y2VW98_ARAVE</name>
<dbReference type="EMBL" id="BGPR01052068">
    <property type="protein sequence ID" value="GBO28948.1"/>
    <property type="molecule type" value="Genomic_DNA"/>
</dbReference>
<comment type="caution">
    <text evidence="3">The sequence shown here is derived from an EMBL/GenBank/DDBJ whole genome shotgun (WGS) entry which is preliminary data.</text>
</comment>
<evidence type="ECO:0000313" key="4">
    <source>
        <dbReference type="Proteomes" id="UP000499080"/>
    </source>
</evidence>
<keyword evidence="4" id="KW-1185">Reference proteome</keyword>
<accession>A0A4Y2VW98</accession>
<reference evidence="3 4" key="1">
    <citation type="journal article" date="2019" name="Sci. Rep.">
        <title>Orb-weaving spider Araneus ventricosus genome elucidates the spidroin gene catalogue.</title>
        <authorList>
            <person name="Kono N."/>
            <person name="Nakamura H."/>
            <person name="Ohtoshi R."/>
            <person name="Moran D.A.P."/>
            <person name="Shinohara A."/>
            <person name="Yoshida Y."/>
            <person name="Fujiwara M."/>
            <person name="Mori M."/>
            <person name="Tomita M."/>
            <person name="Arakawa K."/>
        </authorList>
    </citation>
    <scope>NUCLEOTIDE SEQUENCE [LARGE SCALE GENOMIC DNA]</scope>
</reference>
<proteinExistence type="predicted"/>
<feature type="non-terminal residue" evidence="3">
    <location>
        <position position="1"/>
    </location>
</feature>
<dbReference type="Proteomes" id="UP000499080">
    <property type="component" value="Unassembled WGS sequence"/>
</dbReference>
<organism evidence="3 4">
    <name type="scientific">Araneus ventricosus</name>
    <name type="common">Orbweaver spider</name>
    <name type="synonym">Epeira ventricosa</name>
    <dbReference type="NCBI Taxonomy" id="182803"/>
    <lineage>
        <taxon>Eukaryota</taxon>
        <taxon>Metazoa</taxon>
        <taxon>Ecdysozoa</taxon>
        <taxon>Arthropoda</taxon>
        <taxon>Chelicerata</taxon>
        <taxon>Arachnida</taxon>
        <taxon>Araneae</taxon>
        <taxon>Araneomorphae</taxon>
        <taxon>Entelegynae</taxon>
        <taxon>Araneoidea</taxon>
        <taxon>Araneidae</taxon>
        <taxon>Araneus</taxon>
    </lineage>
</organism>